<proteinExistence type="predicted"/>
<name>A0ABW3LGL6_9BACI</name>
<keyword evidence="1" id="KW-0808">Transferase</keyword>
<keyword evidence="2" id="KW-1185">Reference proteome</keyword>
<dbReference type="SUPFAM" id="SSF53448">
    <property type="entry name" value="Nucleotide-diphospho-sugar transferases"/>
    <property type="match status" value="1"/>
</dbReference>
<protein>
    <submittedName>
        <fullName evidence="1">Cytidylyltransferase domain-containing protein</fullName>
    </submittedName>
</protein>
<dbReference type="RefSeq" id="WP_390359028.1">
    <property type="nucleotide sequence ID" value="NZ_JBHTKJ010000007.1"/>
</dbReference>
<gene>
    <name evidence="1" type="ORF">ACFQ3N_01905</name>
</gene>
<evidence type="ECO:0000313" key="1">
    <source>
        <dbReference type="EMBL" id="MFD1037182.1"/>
    </source>
</evidence>
<evidence type="ECO:0000313" key="2">
    <source>
        <dbReference type="Proteomes" id="UP001597040"/>
    </source>
</evidence>
<comment type="caution">
    <text evidence="1">The sequence shown here is derived from an EMBL/GenBank/DDBJ whole genome shotgun (WGS) entry which is preliminary data.</text>
</comment>
<dbReference type="Pfam" id="PF02348">
    <property type="entry name" value="CTP_transf_3"/>
    <property type="match status" value="1"/>
</dbReference>
<dbReference type="GO" id="GO:0016779">
    <property type="term" value="F:nucleotidyltransferase activity"/>
    <property type="evidence" value="ECO:0007669"/>
    <property type="project" value="UniProtKB-KW"/>
</dbReference>
<accession>A0ABW3LGL6</accession>
<organism evidence="1 2">
    <name type="scientific">Virgibacillus byunsanensis</name>
    <dbReference type="NCBI Taxonomy" id="570945"/>
    <lineage>
        <taxon>Bacteria</taxon>
        <taxon>Bacillati</taxon>
        <taxon>Bacillota</taxon>
        <taxon>Bacilli</taxon>
        <taxon>Bacillales</taxon>
        <taxon>Bacillaceae</taxon>
        <taxon>Virgibacillus</taxon>
    </lineage>
</organism>
<dbReference type="Gene3D" id="3.90.550.10">
    <property type="entry name" value="Spore Coat Polysaccharide Biosynthesis Protein SpsA, Chain A"/>
    <property type="match status" value="1"/>
</dbReference>
<sequence>MCNIAIIPARSGSQGLKDKNIKLLNGKIEAAKDSKLFARIVQEWGASVPFLWSYECYRRCKRAS</sequence>
<dbReference type="Proteomes" id="UP001597040">
    <property type="component" value="Unassembled WGS sequence"/>
</dbReference>
<keyword evidence="1" id="KW-0548">Nucleotidyltransferase</keyword>
<dbReference type="EMBL" id="JBHTKJ010000007">
    <property type="protein sequence ID" value="MFD1037182.1"/>
    <property type="molecule type" value="Genomic_DNA"/>
</dbReference>
<reference evidence="2" key="1">
    <citation type="journal article" date="2019" name="Int. J. Syst. Evol. Microbiol.">
        <title>The Global Catalogue of Microorganisms (GCM) 10K type strain sequencing project: providing services to taxonomists for standard genome sequencing and annotation.</title>
        <authorList>
            <consortium name="The Broad Institute Genomics Platform"/>
            <consortium name="The Broad Institute Genome Sequencing Center for Infectious Disease"/>
            <person name="Wu L."/>
            <person name="Ma J."/>
        </authorList>
    </citation>
    <scope>NUCLEOTIDE SEQUENCE [LARGE SCALE GENOMIC DNA]</scope>
    <source>
        <strain evidence="2">CCUG 56754</strain>
    </source>
</reference>
<dbReference type="InterPro" id="IPR029044">
    <property type="entry name" value="Nucleotide-diphossugar_trans"/>
</dbReference>
<dbReference type="InterPro" id="IPR003329">
    <property type="entry name" value="Cytidylyl_trans"/>
</dbReference>